<feature type="binding site" evidence="13">
    <location>
        <begin position="190"/>
        <end position="191"/>
    </location>
    <ligand>
        <name>(S)-2,3,4,5-tetrahydrodipicolinate</name>
        <dbReference type="ChEBI" id="CHEBI:16845"/>
    </ligand>
</feature>
<dbReference type="PANTHER" id="PTHR20836:SF0">
    <property type="entry name" value="4-HYDROXY-TETRAHYDRODIPICOLINATE REDUCTASE 1, CHLOROPLASTIC-RELATED"/>
    <property type="match status" value="1"/>
</dbReference>
<evidence type="ECO:0000256" key="4">
    <source>
        <dbReference type="ARBA" id="ARBA00022857"/>
    </source>
</evidence>
<feature type="binding site" evidence="13">
    <location>
        <begin position="123"/>
        <end position="125"/>
    </location>
    <ligand>
        <name>NAD(+)</name>
        <dbReference type="ChEBI" id="CHEBI:57540"/>
    </ligand>
</feature>
<evidence type="ECO:0000256" key="6">
    <source>
        <dbReference type="ARBA" id="ARBA00023002"/>
    </source>
</evidence>
<feature type="binding site" evidence="13">
    <location>
        <begin position="150"/>
        <end position="153"/>
    </location>
    <ligand>
        <name>NAD(+)</name>
        <dbReference type="ChEBI" id="CHEBI:57540"/>
    </ligand>
</feature>
<dbReference type="EMBL" id="BMKV01000007">
    <property type="protein sequence ID" value="GGI93792.1"/>
    <property type="molecule type" value="Genomic_DNA"/>
</dbReference>
<dbReference type="Pfam" id="PF05173">
    <property type="entry name" value="DapB_C"/>
    <property type="match status" value="1"/>
</dbReference>
<comment type="caution">
    <text evidence="13">Lacks conserved residue(s) required for the propagation of feature annotation.</text>
</comment>
<evidence type="ECO:0000256" key="10">
    <source>
        <dbReference type="ARBA" id="ARBA00038983"/>
    </source>
</evidence>
<keyword evidence="8 13" id="KW-0457">Lysine biosynthesis</keyword>
<evidence type="ECO:0000256" key="1">
    <source>
        <dbReference type="ARBA" id="ARBA00006642"/>
    </source>
</evidence>
<dbReference type="PIRSF" id="PIRSF000161">
    <property type="entry name" value="DHPR"/>
    <property type="match status" value="1"/>
</dbReference>
<dbReference type="InterPro" id="IPR022663">
    <property type="entry name" value="DapB_C"/>
</dbReference>
<dbReference type="InterPro" id="IPR000846">
    <property type="entry name" value="DapB_N"/>
</dbReference>
<dbReference type="CDD" id="cd02274">
    <property type="entry name" value="DHDPR_N"/>
    <property type="match status" value="1"/>
</dbReference>
<feature type="active site" description="Proton donor" evidence="13">
    <location>
        <position position="184"/>
    </location>
</feature>
<keyword evidence="3 13" id="KW-0028">Amino-acid biosynthesis</keyword>
<feature type="binding site" evidence="13">
    <location>
        <begin position="55"/>
        <end position="60"/>
    </location>
    <ligand>
        <name>NAD(+)</name>
        <dbReference type="ChEBI" id="CHEBI:57540"/>
    </ligand>
</feature>
<comment type="similarity">
    <text evidence="1 13">Belongs to the DapB family.</text>
</comment>
<keyword evidence="6 13" id="KW-0560">Oxidoreductase</keyword>
<accession>A0ABQ2CKH7</accession>
<comment type="subcellular location">
    <subcellularLocation>
        <location evidence="13">Cytoplasm</location>
    </subcellularLocation>
</comment>
<keyword evidence="2 13" id="KW-0963">Cytoplasm</keyword>
<keyword evidence="5 13" id="KW-0220">Diaminopimelate biosynthesis</keyword>
<dbReference type="EC" id="1.17.1.8" evidence="10 13"/>
<dbReference type="Gene3D" id="3.40.50.720">
    <property type="entry name" value="NAD(P)-binding Rossmann-like Domain"/>
    <property type="match status" value="1"/>
</dbReference>
<keyword evidence="4 13" id="KW-0521">NADP</keyword>
<keyword evidence="17" id="KW-1185">Reference proteome</keyword>
<sequence>MRAADAALRFHCQPQPGLLLRGNAQSTVPLPPGPAGRVNGMTQQLSDPKLVAVLGANGRMGAEAVKAVEAAPDMKLVAALGRGDSLDQITAAGAQYVVDLTVPESTEANVRFAVEHGIHAVVGTTGWDADRLAGLESLLAGHPEAGVLIAPNFALGSVLASAFAAKASKYFESVEIIELHHPDKVDAPSGTAVRTAQLIAAERKAAGVPPSPDATTSELAGARGCEVDGIRVHSVRLRGLVAHQEVLLGGSGEQLTLRHDSFDRASFMPGVLLGVRNVAAHPGLTVGLDGYLDLGF</sequence>
<gene>
    <name evidence="13 16" type="primary">dapB</name>
    <name evidence="16" type="ORF">GCM10007175_34090</name>
</gene>
<dbReference type="InterPro" id="IPR036291">
    <property type="entry name" value="NAD(P)-bd_dom_sf"/>
</dbReference>
<dbReference type="SUPFAM" id="SSF51735">
    <property type="entry name" value="NAD(P)-binding Rossmann-fold domains"/>
    <property type="match status" value="1"/>
</dbReference>
<evidence type="ECO:0000256" key="8">
    <source>
        <dbReference type="ARBA" id="ARBA00023154"/>
    </source>
</evidence>
<dbReference type="PROSITE" id="PS01298">
    <property type="entry name" value="DAPB"/>
    <property type="match status" value="1"/>
</dbReference>
<comment type="catalytic activity">
    <reaction evidence="12 13">
        <text>(S)-2,3,4,5-tetrahydrodipicolinate + NAD(+) + H2O = (2S,4S)-4-hydroxy-2,3,4,5-tetrahydrodipicolinate + NADH + H(+)</text>
        <dbReference type="Rhea" id="RHEA:35323"/>
        <dbReference type="ChEBI" id="CHEBI:15377"/>
        <dbReference type="ChEBI" id="CHEBI:15378"/>
        <dbReference type="ChEBI" id="CHEBI:16845"/>
        <dbReference type="ChEBI" id="CHEBI:57540"/>
        <dbReference type="ChEBI" id="CHEBI:57945"/>
        <dbReference type="ChEBI" id="CHEBI:67139"/>
        <dbReference type="EC" id="1.17.1.8"/>
    </reaction>
</comment>
<comment type="caution">
    <text evidence="16">The sequence shown here is derived from an EMBL/GenBank/DDBJ whole genome shotgun (WGS) entry which is preliminary data.</text>
</comment>
<comment type="pathway">
    <text evidence="9 13">Amino-acid biosynthesis; L-lysine biosynthesis via DAP pathway; (S)-tetrahydrodipicolinate from L-aspartate: step 4/4.</text>
</comment>
<dbReference type="Gene3D" id="3.30.360.10">
    <property type="entry name" value="Dihydrodipicolinate Reductase, domain 2"/>
    <property type="match status" value="1"/>
</dbReference>
<evidence type="ECO:0000256" key="5">
    <source>
        <dbReference type="ARBA" id="ARBA00022915"/>
    </source>
</evidence>
<reference evidence="17" key="1">
    <citation type="journal article" date="2019" name="Int. J. Syst. Evol. Microbiol.">
        <title>The Global Catalogue of Microorganisms (GCM) 10K type strain sequencing project: providing services to taxonomists for standard genome sequencing and annotation.</title>
        <authorList>
            <consortium name="The Broad Institute Genomics Platform"/>
            <consortium name="The Broad Institute Genome Sequencing Center for Infectious Disease"/>
            <person name="Wu L."/>
            <person name="Ma J."/>
        </authorList>
    </citation>
    <scope>NUCLEOTIDE SEQUENCE [LARGE SCALE GENOMIC DNA]</scope>
    <source>
        <strain evidence="17">CGMCC 1.3601</strain>
    </source>
</reference>
<evidence type="ECO:0000256" key="11">
    <source>
        <dbReference type="ARBA" id="ARBA00049080"/>
    </source>
</evidence>
<dbReference type="Proteomes" id="UP000658754">
    <property type="component" value="Unassembled WGS sequence"/>
</dbReference>
<dbReference type="HAMAP" id="MF_00102">
    <property type="entry name" value="DapB"/>
    <property type="match status" value="1"/>
</dbReference>
<evidence type="ECO:0000256" key="13">
    <source>
        <dbReference type="HAMAP-Rule" id="MF_00102"/>
    </source>
</evidence>
<evidence type="ECO:0000256" key="7">
    <source>
        <dbReference type="ARBA" id="ARBA00023027"/>
    </source>
</evidence>
<dbReference type="SUPFAM" id="SSF55347">
    <property type="entry name" value="Glyceraldehyde-3-phosphate dehydrogenase-like, C-terminal domain"/>
    <property type="match status" value="1"/>
</dbReference>
<feature type="binding site" evidence="13">
    <location>
        <position position="181"/>
    </location>
    <ligand>
        <name>(S)-2,3,4,5-tetrahydrodipicolinate</name>
        <dbReference type="ChEBI" id="CHEBI:16845"/>
    </ligand>
</feature>
<dbReference type="Pfam" id="PF01113">
    <property type="entry name" value="DapB_N"/>
    <property type="match status" value="1"/>
</dbReference>
<evidence type="ECO:0000256" key="2">
    <source>
        <dbReference type="ARBA" id="ARBA00022490"/>
    </source>
</evidence>
<comment type="subunit">
    <text evidence="13">Homotetramer.</text>
</comment>
<dbReference type="InterPro" id="IPR022664">
    <property type="entry name" value="DapB_N_CS"/>
</dbReference>
<evidence type="ECO:0000256" key="3">
    <source>
        <dbReference type="ARBA" id="ARBA00022605"/>
    </source>
</evidence>
<evidence type="ECO:0000256" key="12">
    <source>
        <dbReference type="ARBA" id="ARBA00049396"/>
    </source>
</evidence>
<dbReference type="InterPro" id="IPR023940">
    <property type="entry name" value="DHDPR_bac"/>
</dbReference>
<feature type="active site" description="Proton donor/acceptor" evidence="13">
    <location>
        <position position="180"/>
    </location>
</feature>
<dbReference type="NCBIfam" id="TIGR00036">
    <property type="entry name" value="dapB"/>
    <property type="match status" value="1"/>
</dbReference>
<dbReference type="PANTHER" id="PTHR20836">
    <property type="entry name" value="DIHYDRODIPICOLINATE REDUCTASE"/>
    <property type="match status" value="1"/>
</dbReference>
<organism evidence="16 17">
    <name type="scientific">Pseudarthrobacter scleromae</name>
    <dbReference type="NCBI Taxonomy" id="158897"/>
    <lineage>
        <taxon>Bacteria</taxon>
        <taxon>Bacillati</taxon>
        <taxon>Actinomycetota</taxon>
        <taxon>Actinomycetes</taxon>
        <taxon>Micrococcales</taxon>
        <taxon>Micrococcaceae</taxon>
        <taxon>Pseudarthrobacter</taxon>
    </lineage>
</organism>
<comment type="catalytic activity">
    <reaction evidence="11 13">
        <text>(S)-2,3,4,5-tetrahydrodipicolinate + NADP(+) + H2O = (2S,4S)-4-hydroxy-2,3,4,5-tetrahydrodipicolinate + NADPH + H(+)</text>
        <dbReference type="Rhea" id="RHEA:35331"/>
        <dbReference type="ChEBI" id="CHEBI:15377"/>
        <dbReference type="ChEBI" id="CHEBI:15378"/>
        <dbReference type="ChEBI" id="CHEBI:16845"/>
        <dbReference type="ChEBI" id="CHEBI:57783"/>
        <dbReference type="ChEBI" id="CHEBI:58349"/>
        <dbReference type="ChEBI" id="CHEBI:67139"/>
        <dbReference type="EC" id="1.17.1.8"/>
    </reaction>
</comment>
<evidence type="ECO:0000313" key="16">
    <source>
        <dbReference type="EMBL" id="GGI93792.1"/>
    </source>
</evidence>
<comment type="caution">
    <text evidence="13">Was originally thought to be a dihydrodipicolinate reductase (DHDPR), catalyzing the conversion of dihydrodipicolinate to tetrahydrodipicolinate. However, it was shown in E.coli that the substrate of the enzymatic reaction is not dihydrodipicolinate (DHDP) but in fact (2S,4S)-4-hydroxy-2,3,4,5-tetrahydrodipicolinic acid (HTPA), the product released by the DapA-catalyzed reaction.</text>
</comment>
<protein>
    <recommendedName>
        <fullName evidence="10 13">4-hydroxy-tetrahydrodipicolinate reductase</fullName>
        <shortName evidence="13">HTPA reductase</shortName>
        <ecNumber evidence="10 13">1.17.1.8</ecNumber>
    </recommendedName>
</protein>
<evidence type="ECO:0000256" key="9">
    <source>
        <dbReference type="ARBA" id="ARBA00037922"/>
    </source>
</evidence>
<name>A0ABQ2CKH7_9MICC</name>
<comment type="function">
    <text evidence="13">Catalyzes the conversion of 4-hydroxy-tetrahydrodipicolinate (HTPA) to tetrahydrodipicolinate.</text>
</comment>
<evidence type="ECO:0000259" key="15">
    <source>
        <dbReference type="Pfam" id="PF05173"/>
    </source>
</evidence>
<feature type="domain" description="Dihydrodipicolinate reductase C-terminal" evidence="15">
    <location>
        <begin position="158"/>
        <end position="287"/>
    </location>
</feature>
<evidence type="ECO:0000313" key="17">
    <source>
        <dbReference type="Proteomes" id="UP000658754"/>
    </source>
</evidence>
<proteinExistence type="inferred from homology"/>
<keyword evidence="7 13" id="KW-0520">NAD</keyword>
<feature type="domain" description="Dihydrodipicolinate reductase N-terminal" evidence="14">
    <location>
        <begin position="51"/>
        <end position="153"/>
    </location>
</feature>
<evidence type="ECO:0000259" key="14">
    <source>
        <dbReference type="Pfam" id="PF01113"/>
    </source>
</evidence>